<evidence type="ECO:0000313" key="9">
    <source>
        <dbReference type="EMBL" id="MIB63747.1"/>
    </source>
</evidence>
<dbReference type="Proteomes" id="UP000775646">
    <property type="component" value="Unassembled WGS sequence"/>
</dbReference>
<dbReference type="PANTHER" id="PTHR41286">
    <property type="entry name" value="HNH NUCLEASE YAJD-RELATED"/>
    <property type="match status" value="1"/>
</dbReference>
<dbReference type="GO" id="GO:0005829">
    <property type="term" value="C:cytosol"/>
    <property type="evidence" value="ECO:0007669"/>
    <property type="project" value="TreeGrafter"/>
</dbReference>
<evidence type="ECO:0000256" key="1">
    <source>
        <dbReference type="ARBA" id="ARBA00022722"/>
    </source>
</evidence>
<name>A0A0A6RMI9_ECOLX</name>
<dbReference type="Proteomes" id="UP000184077">
    <property type="component" value="Unassembled WGS sequence"/>
</dbReference>
<evidence type="ECO:0000313" key="8">
    <source>
        <dbReference type="EMBL" id="MGE14984.1"/>
    </source>
</evidence>
<reference evidence="10 13" key="1">
    <citation type="submission" date="2016-10" db="EMBL/GenBank/DDBJ databases">
        <title>Comprehensive resistome analysis reveals the prevalence of NDM and MCR-1 in Chinese poultry production.</title>
        <authorList>
            <person name="Wang Y."/>
            <person name="Zhang R."/>
            <person name="Li J."/>
            <person name="Wu Z."/>
            <person name="Wenjuan Y."/>
            <person name="Schwarz S."/>
            <person name="Tyrrell J."/>
            <person name="Zheng Y."/>
            <person name="Wang S."/>
            <person name="Shen Z."/>
            <person name="Liu Z."/>
            <person name="Lei L."/>
            <person name="Li M."/>
            <person name="Zhang Q."/>
            <person name="Wu C."/>
            <person name="Zhang Q."/>
            <person name="Wu Y."/>
            <person name="Walsh T."/>
            <person name="Shen J."/>
        </authorList>
    </citation>
    <scope>NUCLEOTIDE SEQUENCE [LARGE SCALE GENOMIC DNA]</scope>
    <source>
        <strain evidence="10 13">574</strain>
    </source>
</reference>
<dbReference type="InterPro" id="IPR003615">
    <property type="entry name" value="HNH_nuc"/>
</dbReference>
<dbReference type="EMBL" id="RNLZ01000028">
    <property type="protein sequence ID" value="MGE14984.1"/>
    <property type="molecule type" value="Genomic_DNA"/>
</dbReference>
<evidence type="ECO:0000256" key="4">
    <source>
        <dbReference type="ARBA" id="ARBA00040194"/>
    </source>
</evidence>
<sequence length="116" mass="13115">MPSRIPRACRKRGCAGTTTDSSGYCDKHRGEGWVQHQRGLSRHQRGYGSKWDAIRARILKRDNHLCQNCLRNGRAVEARTVDHIIPKAHGGTDADSNLQSLCWPCHKAKTARERIN</sequence>
<evidence type="ECO:0000313" key="17">
    <source>
        <dbReference type="Proteomes" id="UP000272336"/>
    </source>
</evidence>
<dbReference type="EMBL" id="UGGJ01000004">
    <property type="protein sequence ID" value="STN83398.1"/>
    <property type="molecule type" value="Genomic_DNA"/>
</dbReference>
<keyword evidence="6" id="KW-0255">Endonuclease</keyword>
<keyword evidence="1" id="KW-0540">Nuclease</keyword>
<dbReference type="EMBL" id="QOGZ01000039">
    <property type="protein sequence ID" value="RDA34039.1"/>
    <property type="molecule type" value="Genomic_DNA"/>
</dbReference>
<dbReference type="PANTHER" id="PTHR41286:SF1">
    <property type="entry name" value="HNH NUCLEASE YAJD-RELATED"/>
    <property type="match status" value="1"/>
</dbReference>
<evidence type="ECO:0000313" key="16">
    <source>
        <dbReference type="Proteomes" id="UP000271175"/>
    </source>
</evidence>
<dbReference type="Proteomes" id="UP000272336">
    <property type="component" value="Unassembled WGS sequence"/>
</dbReference>
<reference evidence="6 18" key="4">
    <citation type="submission" date="2018-08" db="EMBL/GenBank/DDBJ databases">
        <authorList>
            <consortium name="GenomeTrakr network: Whole genome sequencing for foodborne pathogen traceback"/>
        </authorList>
    </citation>
    <scope>NUCLEOTIDE SEQUENCE [LARGE SCALE GENOMIC DNA]</scope>
    <source>
        <strain evidence="6 18">AZ-TG102963</strain>
        <strain evidence="7">CFSAN046653</strain>
    </source>
</reference>
<organism evidence="6 18">
    <name type="scientific">Escherichia coli</name>
    <dbReference type="NCBI Taxonomy" id="562"/>
    <lineage>
        <taxon>Bacteria</taxon>
        <taxon>Pseudomonadati</taxon>
        <taxon>Pseudomonadota</taxon>
        <taxon>Gammaproteobacteria</taxon>
        <taxon>Enterobacterales</taxon>
        <taxon>Enterobacteriaceae</taxon>
        <taxon>Escherichia</taxon>
    </lineage>
</organism>
<accession>A0A0A6RMI9</accession>
<dbReference type="Proteomes" id="UP000271175">
    <property type="component" value="Unassembled WGS sequence"/>
</dbReference>
<evidence type="ECO:0000313" key="6">
    <source>
        <dbReference type="EMBL" id="EFA9846417.1"/>
    </source>
</evidence>
<reference evidence="16 17" key="5">
    <citation type="submission" date="2018-10" db="EMBL/GenBank/DDBJ databases">
        <authorList>
            <consortium name="NARMS: The National Antimicrobial Resistance Monitoring System"/>
        </authorList>
    </citation>
    <scope>NUCLEOTIDE SEQUENCE [LARGE SCALE GENOMIC DNA]</scope>
    <source>
        <strain evidence="8 17">CVM N17EC0060</strain>
        <strain evidence="9 16">CVM N17EC0276</strain>
    </source>
</reference>
<dbReference type="EMBL" id="AASZRA010000044">
    <property type="protein sequence ID" value="EFI6955022.1"/>
    <property type="molecule type" value="Genomic_DNA"/>
</dbReference>
<evidence type="ECO:0000256" key="2">
    <source>
        <dbReference type="ARBA" id="ARBA00022801"/>
    </source>
</evidence>
<proteinExistence type="inferred from homology"/>
<dbReference type="Pfam" id="PF01844">
    <property type="entry name" value="HNH"/>
    <property type="match status" value="1"/>
</dbReference>
<gene>
    <name evidence="7" type="ORF">BCB93_004752</name>
    <name evidence="10" type="ORF">BK300_24195</name>
    <name evidence="6" type="ORF">C1Q91_002818</name>
    <name evidence="8" type="ORF">D9D43_15560</name>
    <name evidence="9" type="ORF">D9E49_25755</name>
    <name evidence="11" type="ORF">DTL43_22565</name>
    <name evidence="12" type="ORF">NCTC9706_00345</name>
</gene>
<evidence type="ECO:0000313" key="13">
    <source>
        <dbReference type="Proteomes" id="UP000184077"/>
    </source>
</evidence>
<dbReference type="GO" id="GO:0008270">
    <property type="term" value="F:zinc ion binding"/>
    <property type="evidence" value="ECO:0007669"/>
    <property type="project" value="InterPro"/>
</dbReference>
<dbReference type="InterPro" id="IPR002711">
    <property type="entry name" value="HNH"/>
</dbReference>
<evidence type="ECO:0000313" key="15">
    <source>
        <dbReference type="Proteomes" id="UP000254460"/>
    </source>
</evidence>
<dbReference type="EMBL" id="ROAL01000044">
    <property type="protein sequence ID" value="MIB63747.1"/>
    <property type="molecule type" value="Genomic_DNA"/>
</dbReference>
<evidence type="ECO:0000313" key="10">
    <source>
        <dbReference type="EMBL" id="OJN34120.1"/>
    </source>
</evidence>
<evidence type="ECO:0000259" key="5">
    <source>
        <dbReference type="SMART" id="SM00507"/>
    </source>
</evidence>
<dbReference type="GO" id="GO:0003676">
    <property type="term" value="F:nucleic acid binding"/>
    <property type="evidence" value="ECO:0007669"/>
    <property type="project" value="InterPro"/>
</dbReference>
<keyword evidence="2" id="KW-0378">Hydrolase</keyword>
<dbReference type="Proteomes" id="UP000253687">
    <property type="component" value="Unassembled WGS sequence"/>
</dbReference>
<reference evidence="12 15" key="2">
    <citation type="submission" date="2018-06" db="EMBL/GenBank/DDBJ databases">
        <authorList>
            <consortium name="Pathogen Informatics"/>
            <person name="Doyle S."/>
        </authorList>
    </citation>
    <scope>NUCLEOTIDE SEQUENCE [LARGE SCALE GENOMIC DNA]</scope>
    <source>
        <strain evidence="12 15">NCTC9706</strain>
    </source>
</reference>
<evidence type="ECO:0000313" key="14">
    <source>
        <dbReference type="Proteomes" id="UP000253687"/>
    </source>
</evidence>
<protein>
    <recommendedName>
        <fullName evidence="4">Putative HNH nuclease YajD</fullName>
    </recommendedName>
</protein>
<evidence type="ECO:0000313" key="11">
    <source>
        <dbReference type="EMBL" id="RDA34039.1"/>
    </source>
</evidence>
<evidence type="ECO:0000256" key="3">
    <source>
        <dbReference type="ARBA" id="ARBA00038412"/>
    </source>
</evidence>
<dbReference type="AlphaFoldDB" id="A0A0A6RMI9"/>
<dbReference type="EMBL" id="AASCJS010000015">
    <property type="protein sequence ID" value="EFA9846417.1"/>
    <property type="molecule type" value="Genomic_DNA"/>
</dbReference>
<dbReference type="GO" id="GO:0004519">
    <property type="term" value="F:endonuclease activity"/>
    <property type="evidence" value="ECO:0007669"/>
    <property type="project" value="UniProtKB-KW"/>
</dbReference>
<dbReference type="EMBL" id="MOHC01000056">
    <property type="protein sequence ID" value="OJN34120.1"/>
    <property type="molecule type" value="Genomic_DNA"/>
</dbReference>
<comment type="similarity">
    <text evidence="3">Belongs to the HNH nuclease family.</text>
</comment>
<dbReference type="RefSeq" id="WP_001140099.1">
    <property type="nucleotide sequence ID" value="NZ_AP017610.1"/>
</dbReference>
<dbReference type="CDD" id="cd00085">
    <property type="entry name" value="HNHc"/>
    <property type="match status" value="1"/>
</dbReference>
<reference evidence="11 14" key="3">
    <citation type="submission" date="2018-07" db="EMBL/GenBank/DDBJ databases">
        <title>Whole Genome Sequence Analysis of Avian Pathogenic E. coli - An Australian Perspective.</title>
        <authorList>
            <person name="Cummins M.L."/>
            <person name="Reid C.J."/>
            <person name="Roy Chowdhury P."/>
            <person name="Bushell R."/>
            <person name="Esbert N."/>
            <person name="Tivendale K.A."/>
            <person name="Noormohammadi A.H."/>
            <person name="Islam S."/>
            <person name="Marenda M.S."/>
            <person name="Browning G.F."/>
            <person name="Markham P.F."/>
            <person name="Djordjevic S.P."/>
        </authorList>
    </citation>
    <scope>NUCLEOTIDE SEQUENCE [LARGE SCALE GENOMIC DNA]</scope>
    <source>
        <strain evidence="11 14">AVC211</strain>
    </source>
</reference>
<evidence type="ECO:0000313" key="12">
    <source>
        <dbReference type="EMBL" id="STN83398.1"/>
    </source>
</evidence>
<evidence type="ECO:0000313" key="18">
    <source>
        <dbReference type="Proteomes" id="UP000523388"/>
    </source>
</evidence>
<evidence type="ECO:0000313" key="7">
    <source>
        <dbReference type="EMBL" id="EFI6955022.1"/>
    </source>
</evidence>
<dbReference type="SMART" id="SM00507">
    <property type="entry name" value="HNHc"/>
    <property type="match status" value="1"/>
</dbReference>
<dbReference type="Proteomes" id="UP000523388">
    <property type="component" value="Unassembled WGS sequence"/>
</dbReference>
<dbReference type="Gene3D" id="1.10.30.50">
    <property type="match status" value="1"/>
</dbReference>
<dbReference type="Proteomes" id="UP000254460">
    <property type="component" value="Unassembled WGS sequence"/>
</dbReference>
<feature type="domain" description="HNH nuclease" evidence="5">
    <location>
        <begin position="53"/>
        <end position="107"/>
    </location>
</feature>
<dbReference type="GO" id="GO:0016787">
    <property type="term" value="F:hydrolase activity"/>
    <property type="evidence" value="ECO:0007669"/>
    <property type="project" value="UniProtKB-KW"/>
</dbReference>